<feature type="domain" description="Solute-binding protein family 5" evidence="2">
    <location>
        <begin position="1"/>
        <end position="390"/>
    </location>
</feature>
<dbReference type="GO" id="GO:0042884">
    <property type="term" value="P:microcin transport"/>
    <property type="evidence" value="ECO:0007669"/>
    <property type="project" value="TreeGrafter"/>
</dbReference>
<dbReference type="AlphaFoldDB" id="A0A382AI55"/>
<dbReference type="CDD" id="cd08497">
    <property type="entry name" value="MbnE-like"/>
    <property type="match status" value="1"/>
</dbReference>
<dbReference type="GO" id="GO:0043190">
    <property type="term" value="C:ATP-binding cassette (ABC) transporter complex"/>
    <property type="evidence" value="ECO:0007669"/>
    <property type="project" value="InterPro"/>
</dbReference>
<dbReference type="Gene3D" id="3.40.190.10">
    <property type="entry name" value="Periplasmic binding protein-like II"/>
    <property type="match status" value="1"/>
</dbReference>
<dbReference type="SUPFAM" id="SSF53850">
    <property type="entry name" value="Periplasmic binding protein-like II"/>
    <property type="match status" value="1"/>
</dbReference>
<sequence>ITFFINPKARFHDGSPITREDVLFSLQTFQTKGTPNQKKTYGKVIETQLIDKNGIKMIFINNEDKELPLIVAGFLPIISKKYFENIDVTKTFLDIPLGSGPYTIESLEPGRQIIYTRVKDYWAKDLLANKGQYNFDKLIYDYYKDSTVLMEAFKVGEYDYRREYNAKRWQTNYEFEAIDRGDVILQEMKNDRPTGMNALVMNSRKEIFNNPRVRLALSYAYDHEWINKALYNNAYTRTDSYFDNSPLASSDLPSSEELILLNPWKDQLPPEVFTSTYKPPISDGSGMPRTNLRIAKKILEEEGWFVENGKLVKNGKEFAFEFLIVSPSVEKIALAFQKTLEVLGISMSIRTVDSSQYQARMLNYDFDMIKSSWRVSLSPGNEQQFYWGSEVGKKNGSKNYAGVNSPVVDDLIEKLIGAKTREELTTAIHALDRVLLWGHYVIPLYHSNTDRIAYWNFLEYPDTIPLYGIVIESWWANPDKASKLQR</sequence>
<reference evidence="3" key="1">
    <citation type="submission" date="2018-05" db="EMBL/GenBank/DDBJ databases">
        <authorList>
            <person name="Lanie J.A."/>
            <person name="Ng W.-L."/>
            <person name="Kazmierczak K.M."/>
            <person name="Andrzejewski T.M."/>
            <person name="Davidsen T.M."/>
            <person name="Wayne K.J."/>
            <person name="Tettelin H."/>
            <person name="Glass J.I."/>
            <person name="Rusch D."/>
            <person name="Podicherti R."/>
            <person name="Tsui H.-C.T."/>
            <person name="Winkler M.E."/>
        </authorList>
    </citation>
    <scope>NUCLEOTIDE SEQUENCE</scope>
</reference>
<dbReference type="PIRSF" id="PIRSF002741">
    <property type="entry name" value="MppA"/>
    <property type="match status" value="1"/>
</dbReference>
<name>A0A382AI55_9ZZZZ</name>
<evidence type="ECO:0000259" key="2">
    <source>
        <dbReference type="Pfam" id="PF00496"/>
    </source>
</evidence>
<dbReference type="Pfam" id="PF00496">
    <property type="entry name" value="SBP_bac_5"/>
    <property type="match status" value="1"/>
</dbReference>
<proteinExistence type="predicted"/>
<dbReference type="InterPro" id="IPR030678">
    <property type="entry name" value="Peptide/Ni-bd"/>
</dbReference>
<dbReference type="InterPro" id="IPR000914">
    <property type="entry name" value="SBP_5_dom"/>
</dbReference>
<dbReference type="Gene3D" id="3.10.105.10">
    <property type="entry name" value="Dipeptide-binding Protein, Domain 3"/>
    <property type="match status" value="1"/>
</dbReference>
<accession>A0A382AI55</accession>
<dbReference type="InterPro" id="IPR039424">
    <property type="entry name" value="SBP_5"/>
</dbReference>
<dbReference type="GO" id="GO:1904680">
    <property type="term" value="F:peptide transmembrane transporter activity"/>
    <property type="evidence" value="ECO:0007669"/>
    <property type="project" value="TreeGrafter"/>
</dbReference>
<dbReference type="EMBL" id="UINC01025450">
    <property type="protein sequence ID" value="SVB01054.1"/>
    <property type="molecule type" value="Genomic_DNA"/>
</dbReference>
<evidence type="ECO:0000256" key="1">
    <source>
        <dbReference type="ARBA" id="ARBA00022729"/>
    </source>
</evidence>
<dbReference type="PANTHER" id="PTHR30290">
    <property type="entry name" value="PERIPLASMIC BINDING COMPONENT OF ABC TRANSPORTER"/>
    <property type="match status" value="1"/>
</dbReference>
<evidence type="ECO:0000313" key="3">
    <source>
        <dbReference type="EMBL" id="SVB01054.1"/>
    </source>
</evidence>
<dbReference type="GO" id="GO:0030288">
    <property type="term" value="C:outer membrane-bounded periplasmic space"/>
    <property type="evidence" value="ECO:0007669"/>
    <property type="project" value="TreeGrafter"/>
</dbReference>
<organism evidence="3">
    <name type="scientific">marine metagenome</name>
    <dbReference type="NCBI Taxonomy" id="408172"/>
    <lineage>
        <taxon>unclassified sequences</taxon>
        <taxon>metagenomes</taxon>
        <taxon>ecological metagenomes</taxon>
    </lineage>
</organism>
<protein>
    <recommendedName>
        <fullName evidence="2">Solute-binding protein family 5 domain-containing protein</fullName>
    </recommendedName>
</protein>
<keyword evidence="1" id="KW-0732">Signal</keyword>
<dbReference type="PANTHER" id="PTHR30290:SF64">
    <property type="entry name" value="ABC TRANSPORTER PERIPLASMIC BINDING PROTEIN"/>
    <property type="match status" value="1"/>
</dbReference>
<feature type="non-terminal residue" evidence="3">
    <location>
        <position position="1"/>
    </location>
</feature>
<dbReference type="GO" id="GO:0015833">
    <property type="term" value="P:peptide transport"/>
    <property type="evidence" value="ECO:0007669"/>
    <property type="project" value="TreeGrafter"/>
</dbReference>
<gene>
    <name evidence="3" type="ORF">METZ01_LOCUS153908</name>
</gene>